<dbReference type="PANTHER" id="PTHR39189:SF1">
    <property type="entry name" value="UPF0173 METAL-DEPENDENT HYDROLASE YTKL"/>
    <property type="match status" value="1"/>
</dbReference>
<gene>
    <name evidence="1" type="ORF">S12H4_60856</name>
</gene>
<sequence>QLAAIGEVDILLTPMAGNFTLDPAGAHRVIDQVKPRVVIPMHYRTDKCPTFPVSDVEPFLAGKANVKRIDASEVEFKPGQLPAATEIVVLKHAL</sequence>
<evidence type="ECO:0000313" key="1">
    <source>
        <dbReference type="EMBL" id="GAJ16674.1"/>
    </source>
</evidence>
<proteinExistence type="predicted"/>
<dbReference type="Pfam" id="PF13483">
    <property type="entry name" value="Lactamase_B_3"/>
    <property type="match status" value="1"/>
</dbReference>
<dbReference type="InterPro" id="IPR036866">
    <property type="entry name" value="RibonucZ/Hydroxyglut_hydro"/>
</dbReference>
<feature type="non-terminal residue" evidence="1">
    <location>
        <position position="1"/>
    </location>
</feature>
<evidence type="ECO:0008006" key="2">
    <source>
        <dbReference type="Google" id="ProtNLM"/>
    </source>
</evidence>
<dbReference type="Gene3D" id="3.60.15.10">
    <property type="entry name" value="Ribonuclease Z/Hydroxyacylglutathione hydrolase-like"/>
    <property type="match status" value="1"/>
</dbReference>
<organism evidence="1">
    <name type="scientific">marine sediment metagenome</name>
    <dbReference type="NCBI Taxonomy" id="412755"/>
    <lineage>
        <taxon>unclassified sequences</taxon>
        <taxon>metagenomes</taxon>
        <taxon>ecological metagenomes</taxon>
    </lineage>
</organism>
<accession>X1UGK6</accession>
<dbReference type="PANTHER" id="PTHR39189">
    <property type="entry name" value="UPF0173 METAL-DEPENDENT HYDROLASE YTKL"/>
    <property type="match status" value="1"/>
</dbReference>
<protein>
    <recommendedName>
        <fullName evidence="2">Metallo-beta-lactamase domain-containing protein</fullName>
    </recommendedName>
</protein>
<reference evidence="1" key="1">
    <citation type="journal article" date="2014" name="Front. Microbiol.">
        <title>High frequency of phylogenetically diverse reductive dehalogenase-homologous genes in deep subseafloor sedimentary metagenomes.</title>
        <authorList>
            <person name="Kawai M."/>
            <person name="Futagami T."/>
            <person name="Toyoda A."/>
            <person name="Takaki Y."/>
            <person name="Nishi S."/>
            <person name="Hori S."/>
            <person name="Arai W."/>
            <person name="Tsubouchi T."/>
            <person name="Morono Y."/>
            <person name="Uchiyama I."/>
            <person name="Ito T."/>
            <person name="Fujiyama A."/>
            <person name="Inagaki F."/>
            <person name="Takami H."/>
        </authorList>
    </citation>
    <scope>NUCLEOTIDE SEQUENCE</scope>
    <source>
        <strain evidence="1">Expedition CK06-06</strain>
    </source>
</reference>
<dbReference type="EMBL" id="BARW01040179">
    <property type="protein sequence ID" value="GAJ16674.1"/>
    <property type="molecule type" value="Genomic_DNA"/>
</dbReference>
<name>X1UGK6_9ZZZZ</name>
<dbReference type="SUPFAM" id="SSF56281">
    <property type="entry name" value="Metallo-hydrolase/oxidoreductase"/>
    <property type="match status" value="1"/>
</dbReference>
<comment type="caution">
    <text evidence="1">The sequence shown here is derived from an EMBL/GenBank/DDBJ whole genome shotgun (WGS) entry which is preliminary data.</text>
</comment>
<dbReference type="AlphaFoldDB" id="X1UGK6"/>